<gene>
    <name evidence="2" type="ORF">CRV12_01400</name>
</gene>
<keyword evidence="1" id="KW-1133">Transmembrane helix</keyword>
<keyword evidence="1" id="KW-0472">Membrane</keyword>
<evidence type="ECO:0000313" key="3">
    <source>
        <dbReference type="Proteomes" id="UP000296153"/>
    </source>
</evidence>
<accession>A0A2P5T122</accession>
<name>A0A2P5T122_9GAMM</name>
<proteinExistence type="predicted"/>
<dbReference type="RefSeq" id="WP_136130876.1">
    <property type="nucleotide sequence ID" value="NZ_PDKT01000001.1"/>
</dbReference>
<evidence type="ECO:0000256" key="1">
    <source>
        <dbReference type="SAM" id="Phobius"/>
    </source>
</evidence>
<dbReference type="EMBL" id="PDKT01000001">
    <property type="protein sequence ID" value="PPI88266.1"/>
    <property type="molecule type" value="Genomic_DNA"/>
</dbReference>
<feature type="transmembrane region" description="Helical" evidence="1">
    <location>
        <begin position="28"/>
        <end position="51"/>
    </location>
</feature>
<keyword evidence="1" id="KW-0812">Transmembrane</keyword>
<feature type="transmembrane region" description="Helical" evidence="1">
    <location>
        <begin position="103"/>
        <end position="125"/>
    </location>
</feature>
<dbReference type="Proteomes" id="UP000296153">
    <property type="component" value="Unassembled WGS sequence"/>
</dbReference>
<evidence type="ECO:0000313" key="2">
    <source>
        <dbReference type="EMBL" id="PPI88266.1"/>
    </source>
</evidence>
<comment type="caution">
    <text evidence="2">The sequence shown here is derived from an EMBL/GenBank/DDBJ whole genome shotgun (WGS) entry which is preliminary data.</text>
</comment>
<dbReference type="OrthoDB" id="2154696at2"/>
<feature type="transmembrane region" description="Helical" evidence="1">
    <location>
        <begin position="299"/>
        <end position="320"/>
    </location>
</feature>
<protein>
    <submittedName>
        <fullName evidence="2">Uncharacterized protein</fullName>
    </submittedName>
</protein>
<reference evidence="2 3" key="1">
    <citation type="journal article" date="2018" name="Genome Biol. Evol.">
        <title>Cladogenesis and Genomic Streamlining in Extracellular Endosymbionts of Tropical Stink Bugs.</title>
        <authorList>
            <person name="Otero-Bravo A."/>
            <person name="Goffredi S."/>
            <person name="Sabree Z.L."/>
        </authorList>
    </citation>
    <scope>NUCLEOTIDE SEQUENCE [LARGE SCALE GENOMIC DNA]</scope>
    <source>
        <strain evidence="2 3">SoEE</strain>
    </source>
</reference>
<dbReference type="AlphaFoldDB" id="A0A2P5T122"/>
<sequence length="327" mass="37045">MFDTKIDNGSKENSSMDQGTSNLMYGSISWSAIFTGVIFTLILHILLTVLGTAIGTSSIYSSDNHNLGTNALIWIAVTILSSVSIGSFIAGRLAKCAGVLHGLLVFSISTLISLWLAFAFASSLFSDVLGAASLSFKNIENNVNSILPISKFYKNQKKEFDNHLDTLKNKSEIKSYQKTYIKKQNFEKESLYLQNSRYFYVTDDMKNSYIHFVNWFQNMQNHNKNQTKSHESTDQTKNIKSKDIKHNIKIYLKAIDKTTNKHKKKYDKETTKIKENIKIEDAKDKKLEKAIKSTSKNSWITFAFLMVEASLSGIMGMIGYRSKLKKL</sequence>
<organism evidence="2 3">
    <name type="scientific">Candidatus Pantoea edessiphila</name>
    <dbReference type="NCBI Taxonomy" id="2044610"/>
    <lineage>
        <taxon>Bacteria</taxon>
        <taxon>Pseudomonadati</taxon>
        <taxon>Pseudomonadota</taxon>
        <taxon>Gammaproteobacteria</taxon>
        <taxon>Enterobacterales</taxon>
        <taxon>Erwiniaceae</taxon>
        <taxon>Pantoea</taxon>
    </lineage>
</organism>
<feature type="transmembrane region" description="Helical" evidence="1">
    <location>
        <begin position="71"/>
        <end position="91"/>
    </location>
</feature>